<reference evidence="3 4" key="1">
    <citation type="journal article" date="2016" name="Nat. Commun.">
        <title>Thousands of microbial genomes shed light on interconnected biogeochemical processes in an aquifer system.</title>
        <authorList>
            <person name="Anantharaman K."/>
            <person name="Brown C.T."/>
            <person name="Hug L.A."/>
            <person name="Sharon I."/>
            <person name="Castelle C.J."/>
            <person name="Probst A.J."/>
            <person name="Thomas B.C."/>
            <person name="Singh A."/>
            <person name="Wilkins M.J."/>
            <person name="Karaoz U."/>
            <person name="Brodie E.L."/>
            <person name="Williams K.H."/>
            <person name="Hubbard S.S."/>
            <person name="Banfield J.F."/>
        </authorList>
    </citation>
    <scope>NUCLEOTIDE SEQUENCE [LARGE SCALE GENOMIC DNA]</scope>
</reference>
<proteinExistence type="predicted"/>
<name>A0A1F8ASY0_9BACT</name>
<dbReference type="Gene3D" id="3.30.470.20">
    <property type="entry name" value="ATP-grasp fold, B domain"/>
    <property type="match status" value="1"/>
</dbReference>
<protein>
    <recommendedName>
        <fullName evidence="2">ATP-grasp domain-containing protein</fullName>
    </recommendedName>
</protein>
<dbReference type="GO" id="GO:0046872">
    <property type="term" value="F:metal ion binding"/>
    <property type="evidence" value="ECO:0007669"/>
    <property type="project" value="InterPro"/>
</dbReference>
<dbReference type="AlphaFoldDB" id="A0A1F8ASY0"/>
<dbReference type="Pfam" id="PF08443">
    <property type="entry name" value="RimK"/>
    <property type="match status" value="1"/>
</dbReference>
<dbReference type="GO" id="GO:0018169">
    <property type="term" value="F:ribosomal S6-glutamic acid ligase activity"/>
    <property type="evidence" value="ECO:0007669"/>
    <property type="project" value="TreeGrafter"/>
</dbReference>
<dbReference type="EMBL" id="MGGW01000009">
    <property type="protein sequence ID" value="OGM54856.1"/>
    <property type="molecule type" value="Genomic_DNA"/>
</dbReference>
<dbReference type="InterPro" id="IPR013651">
    <property type="entry name" value="ATP-grasp_RimK-type"/>
</dbReference>
<dbReference type="GO" id="GO:0005524">
    <property type="term" value="F:ATP binding"/>
    <property type="evidence" value="ECO:0007669"/>
    <property type="project" value="UniProtKB-UniRule"/>
</dbReference>
<dbReference type="PANTHER" id="PTHR21621:SF0">
    <property type="entry name" value="BETA-CITRYLGLUTAMATE SYNTHASE B-RELATED"/>
    <property type="match status" value="1"/>
</dbReference>
<evidence type="ECO:0000313" key="3">
    <source>
        <dbReference type="EMBL" id="OGM54856.1"/>
    </source>
</evidence>
<evidence type="ECO:0000256" key="1">
    <source>
        <dbReference type="PROSITE-ProRule" id="PRU00409"/>
    </source>
</evidence>
<dbReference type="GO" id="GO:0009432">
    <property type="term" value="P:SOS response"/>
    <property type="evidence" value="ECO:0007669"/>
    <property type="project" value="TreeGrafter"/>
</dbReference>
<dbReference type="Proteomes" id="UP000178603">
    <property type="component" value="Unassembled WGS sequence"/>
</dbReference>
<gene>
    <name evidence="3" type="ORF">A3E44_01715</name>
</gene>
<accession>A0A1F8ASY0</accession>
<dbReference type="PROSITE" id="PS50975">
    <property type="entry name" value="ATP_GRASP"/>
    <property type="match status" value="1"/>
</dbReference>
<dbReference type="SUPFAM" id="SSF56059">
    <property type="entry name" value="Glutathione synthetase ATP-binding domain-like"/>
    <property type="match status" value="1"/>
</dbReference>
<organism evidence="3 4">
    <name type="scientific">Candidatus Woesebacteria bacterium RIFCSPHIGHO2_12_FULL_41_24</name>
    <dbReference type="NCBI Taxonomy" id="1802510"/>
    <lineage>
        <taxon>Bacteria</taxon>
        <taxon>Candidatus Woeseibacteriota</taxon>
    </lineage>
</organism>
<dbReference type="PANTHER" id="PTHR21621">
    <property type="entry name" value="RIBOSOMAL PROTEIN S6 MODIFICATION PROTEIN"/>
    <property type="match status" value="1"/>
</dbReference>
<feature type="domain" description="ATP-grasp" evidence="2">
    <location>
        <begin position="111"/>
        <end position="308"/>
    </location>
</feature>
<comment type="caution">
    <text evidence="3">The sequence shown here is derived from an EMBL/GenBank/DDBJ whole genome shotgun (WGS) entry which is preliminary data.</text>
</comment>
<evidence type="ECO:0000313" key="4">
    <source>
        <dbReference type="Proteomes" id="UP000178603"/>
    </source>
</evidence>
<dbReference type="InterPro" id="IPR011761">
    <property type="entry name" value="ATP-grasp"/>
</dbReference>
<dbReference type="GO" id="GO:0005737">
    <property type="term" value="C:cytoplasm"/>
    <property type="evidence" value="ECO:0007669"/>
    <property type="project" value="TreeGrafter"/>
</dbReference>
<keyword evidence="1" id="KW-0067">ATP-binding</keyword>
<keyword evidence="1" id="KW-0547">Nucleotide-binding</keyword>
<evidence type="ECO:0000259" key="2">
    <source>
        <dbReference type="PROSITE" id="PS50975"/>
    </source>
</evidence>
<sequence>MSKIGIAFSNNTDTDPFIRLGKKRSVYEDLIMKCVVKSLSCVVVTTRTYKGNALFKGFWEFIGEGHLKFRDKLIKLDLVYDRSASKFFPAKSDTLRVVDNYDFKRLSCDKWLVYKEIGEYMPKTYWIGRQINLMKVLPEVRTDFIVLKPNNGLKGLGIFIGSKVDSLKFDFLEKRPLYIAQEFVDTKKGIEGIVSGFHDLRMVVINQKIVWSHVRTPSQGNLKANVAQGGRIMEVDTEILPEKIKQVTQKIAKELYTRYDNPLFSVDFGVDANGKAFVFEINDQVGFPKPGMRAKDLFLDEMIVNFKSKIK</sequence>